<name>D0I6C4_GRIHO</name>
<feature type="region of interest" description="Disordered" evidence="1">
    <location>
        <begin position="1"/>
        <end position="29"/>
    </location>
</feature>
<evidence type="ECO:0000313" key="2">
    <source>
        <dbReference type="EMBL" id="EEY72193.1"/>
    </source>
</evidence>
<dbReference type="GeneID" id="58897360"/>
<keyword evidence="3" id="KW-1185">Reference proteome</keyword>
<sequence length="468" mass="52211">MLVNNNISPYQFHPEPLKNTGNNEPEQDDTTVDKLLESQPSRQNNAMLRKAAEEVATTNKEQEIADSLINAIDDHTTQLEAIANWTDGGLNAFKGAIEMIAQNMMANKPTDGSYGSYYEDLFQLVLMDVLANAKEYGVENDPVFMQFLSWSLEYVGTGQHNSWVETLPDPETCQVGTKPGAIGSGGNKGNHLVKIADCVWYGIQKGIKDGKIPEDSLAARLMKFICDNGNSNSSQSGSQGTHGITLHLPDSIYNNLYTANKNGSFVSNGQGFYDSNDGGWITNKNNHMSPLMRLTLMSYILKDKGELSTPHVNTIMYGSLEKINELYKKLFNVQDSAVESQRDTIATVAENVYLYIIRWNKDNTVENGSDNSMRDGTLEKDNNGWQNSAANDDPNARPPGVTISLDFAGELDFKWLKDLSQNYPQRILGDEDIKEINRLGDSAKMIMQTLKYWFQIMRDERAAIARNI</sequence>
<comment type="caution">
    <text evidence="2">The sequence shown here is derived from an EMBL/GenBank/DDBJ whole genome shotgun (WGS) entry which is preliminary data.</text>
</comment>
<protein>
    <submittedName>
        <fullName evidence="2">Putative chaperone</fullName>
    </submittedName>
</protein>
<feature type="region of interest" description="Disordered" evidence="1">
    <location>
        <begin position="366"/>
        <end position="398"/>
    </location>
</feature>
<dbReference type="AlphaFoldDB" id="D0I6C4"/>
<dbReference type="EMBL" id="ADAQ01000011">
    <property type="protein sequence ID" value="EEY72193.1"/>
    <property type="molecule type" value="Genomic_DNA"/>
</dbReference>
<organism evidence="2 3">
    <name type="scientific">Grimontia hollisae CIP 101886</name>
    <dbReference type="NCBI Taxonomy" id="675812"/>
    <lineage>
        <taxon>Bacteria</taxon>
        <taxon>Pseudomonadati</taxon>
        <taxon>Pseudomonadota</taxon>
        <taxon>Gammaproteobacteria</taxon>
        <taxon>Vibrionales</taxon>
        <taxon>Vibrionaceae</taxon>
        <taxon>Grimontia</taxon>
    </lineage>
</organism>
<evidence type="ECO:0000313" key="3">
    <source>
        <dbReference type="Proteomes" id="UP000003604"/>
    </source>
</evidence>
<proteinExistence type="predicted"/>
<dbReference type="eggNOG" id="ENOG5033Q09">
    <property type="taxonomic scope" value="Bacteria"/>
</dbReference>
<dbReference type="OrthoDB" id="6463051at2"/>
<dbReference type="Proteomes" id="UP000003604">
    <property type="component" value="Unassembled WGS sequence"/>
</dbReference>
<dbReference type="RefSeq" id="WP_005503005.1">
    <property type="nucleotide sequence ID" value="NZ_ADAQ01000011.1"/>
</dbReference>
<evidence type="ECO:0000256" key="1">
    <source>
        <dbReference type="SAM" id="MobiDB-lite"/>
    </source>
</evidence>
<accession>D0I6C4</accession>
<gene>
    <name evidence="2" type="ORF">VHA_001291</name>
</gene>
<feature type="compositionally biased region" description="Basic and acidic residues" evidence="1">
    <location>
        <begin position="372"/>
        <end position="382"/>
    </location>
</feature>
<reference evidence="2 3" key="1">
    <citation type="submission" date="2009-10" db="EMBL/GenBank/DDBJ databases">
        <authorList>
            <consortium name="Los Alamos National Laboratory (LANL)"/>
            <consortium name="National Microbial Pathogen Data Resource (NMPDR)"/>
            <person name="Saunders E.H."/>
            <person name="Munk A.C."/>
            <person name="Tapia R."/>
            <person name="Green L."/>
            <person name="Rogers Y."/>
            <person name="Detter J.C."/>
            <person name="Bruce D."/>
            <person name="Brettin T.S."/>
            <person name="Colwell R.R."/>
            <person name="Huq A."/>
            <person name="Grim C.J."/>
            <person name="Hasan N.A."/>
            <person name="Bartels D."/>
            <person name="Vonstein V."/>
        </authorList>
    </citation>
    <scope>NUCLEOTIDE SEQUENCE [LARGE SCALE GENOMIC DNA]</scope>
    <source>
        <strain evidence="2 3">CIP 101886</strain>
    </source>
</reference>